<feature type="domain" description="DUF7596" evidence="1">
    <location>
        <begin position="11"/>
        <end position="151"/>
    </location>
</feature>
<sequence>MSIPAVLPQYKASLIPEATSATVQNNGTVVASVSLIKISKNQGYVVINNIDSTLHNKLVTLKNPSTPVEIGTETSFELGEVVTNPIDKRSLRVYIQVHHHHPEQYLAEHLINQLEEAVLGSFNLELKKNVTIDLYDSGADRVFRDFAGFIVSERFFMEEINVDSGKVKTILKNVQEIKVEKTSEKDIEGIISYDETLSNFARGDFIKYLFKESKILHVKKNDEVQGYIVGNGEQILGIYAESQNIGEALLLKYISLFGVSNVIIKCKKDTWKSLDNAITKKRSIHRRHTRHCPSHLKWDKIFGANVGMNLF</sequence>
<evidence type="ECO:0000259" key="1">
    <source>
        <dbReference type="Pfam" id="PF24524"/>
    </source>
</evidence>
<dbReference type="Gene3D" id="3.40.630.90">
    <property type="match status" value="1"/>
</dbReference>
<organism evidence="2 3">
    <name type="scientific">Parastrongyloides trichosuri</name>
    <name type="common">Possum-specific nematode worm</name>
    <dbReference type="NCBI Taxonomy" id="131310"/>
    <lineage>
        <taxon>Eukaryota</taxon>
        <taxon>Metazoa</taxon>
        <taxon>Ecdysozoa</taxon>
        <taxon>Nematoda</taxon>
        <taxon>Chromadorea</taxon>
        <taxon>Rhabditida</taxon>
        <taxon>Tylenchina</taxon>
        <taxon>Panagrolaimomorpha</taxon>
        <taxon>Strongyloidoidea</taxon>
        <taxon>Strongyloididae</taxon>
        <taxon>Parastrongyloides</taxon>
    </lineage>
</organism>
<dbReference type="InterPro" id="IPR056017">
    <property type="entry name" value="DUF7596"/>
</dbReference>
<accession>A0A0N5A3K2</accession>
<dbReference type="Pfam" id="PF24524">
    <property type="entry name" value="DUF7596"/>
    <property type="match status" value="1"/>
</dbReference>
<dbReference type="WBParaSite" id="PTRK_0001620700.1">
    <property type="protein sequence ID" value="PTRK_0001620700.1"/>
    <property type="gene ID" value="PTRK_0001620700"/>
</dbReference>
<dbReference type="Proteomes" id="UP000038045">
    <property type="component" value="Unplaced"/>
</dbReference>
<protein>
    <submittedName>
        <fullName evidence="3">N-acetyltransferase domain-containing protein</fullName>
    </submittedName>
</protein>
<evidence type="ECO:0000313" key="3">
    <source>
        <dbReference type="WBParaSite" id="PTRK_0001620700.1"/>
    </source>
</evidence>
<keyword evidence="2" id="KW-1185">Reference proteome</keyword>
<proteinExistence type="predicted"/>
<dbReference type="AlphaFoldDB" id="A0A0N5A3K2"/>
<name>A0A0N5A3K2_PARTI</name>
<evidence type="ECO:0000313" key="2">
    <source>
        <dbReference type="Proteomes" id="UP000038045"/>
    </source>
</evidence>
<reference evidence="3" key="1">
    <citation type="submission" date="2017-02" db="UniProtKB">
        <authorList>
            <consortium name="WormBaseParasite"/>
        </authorList>
    </citation>
    <scope>IDENTIFICATION</scope>
</reference>